<name>A0ABN7BHL8_9HEMI</name>
<proteinExistence type="predicted"/>
<dbReference type="PANTHER" id="PTHR11695">
    <property type="entry name" value="ALCOHOL DEHYDROGENASE RELATED"/>
    <property type="match status" value="1"/>
</dbReference>
<keyword evidence="1" id="KW-1133">Transmembrane helix</keyword>
<dbReference type="PANTHER" id="PTHR11695:SF294">
    <property type="entry name" value="RETICULON-4-INTERACTING PROTEIN 1, MITOCHONDRIAL"/>
    <property type="match status" value="1"/>
</dbReference>
<dbReference type="SUPFAM" id="SSF50129">
    <property type="entry name" value="GroES-like"/>
    <property type="match status" value="1"/>
</dbReference>
<dbReference type="InterPro" id="IPR011032">
    <property type="entry name" value="GroES-like_sf"/>
</dbReference>
<feature type="transmembrane region" description="Helical" evidence="1">
    <location>
        <begin position="95"/>
        <end position="118"/>
    </location>
</feature>
<keyword evidence="1" id="KW-0812">Transmembrane</keyword>
<accession>A0ABN7BHL8</accession>
<dbReference type="InterPro" id="IPR013149">
    <property type="entry name" value="ADH-like_C"/>
</dbReference>
<dbReference type="SUPFAM" id="SSF51735">
    <property type="entry name" value="NAD(P)-binding Rossmann-fold domains"/>
    <property type="match status" value="1"/>
</dbReference>
<dbReference type="Pfam" id="PF00107">
    <property type="entry name" value="ADH_zinc_N"/>
    <property type="match status" value="1"/>
</dbReference>
<dbReference type="InterPro" id="IPR050700">
    <property type="entry name" value="YIM1/Zinc_Alcohol_DH_Fams"/>
</dbReference>
<protein>
    <submittedName>
        <fullName evidence="3">Alcohol dehydrogenase GroES-like domain</fullName>
    </submittedName>
</protein>
<feature type="domain" description="Enoyl reductase (ER)" evidence="2">
    <location>
        <begin position="138"/>
        <end position="466"/>
    </location>
</feature>
<dbReference type="InterPro" id="IPR013154">
    <property type="entry name" value="ADH-like_N"/>
</dbReference>
<evidence type="ECO:0000259" key="2">
    <source>
        <dbReference type="SMART" id="SM00829"/>
    </source>
</evidence>
<dbReference type="SMART" id="SM00829">
    <property type="entry name" value="PKS_ER"/>
    <property type="match status" value="1"/>
</dbReference>
<organism evidence="3 4">
    <name type="scientific">Nesidiocoris tenuis</name>
    <dbReference type="NCBI Taxonomy" id="355587"/>
    <lineage>
        <taxon>Eukaryota</taxon>
        <taxon>Metazoa</taxon>
        <taxon>Ecdysozoa</taxon>
        <taxon>Arthropoda</taxon>
        <taxon>Hexapoda</taxon>
        <taxon>Insecta</taxon>
        <taxon>Pterygota</taxon>
        <taxon>Neoptera</taxon>
        <taxon>Paraneoptera</taxon>
        <taxon>Hemiptera</taxon>
        <taxon>Heteroptera</taxon>
        <taxon>Panheteroptera</taxon>
        <taxon>Cimicomorpha</taxon>
        <taxon>Miridae</taxon>
        <taxon>Dicyphina</taxon>
        <taxon>Nesidiocoris</taxon>
    </lineage>
</organism>
<keyword evidence="4" id="KW-1185">Reference proteome</keyword>
<gene>
    <name evidence="3" type="ORF">NTJ_15600</name>
</gene>
<sequence>MDEIWFHVNHRMEVLQLWLYELSQLSGQVASEAEERLLQLLASQRLVTVRQTFSEIGSAVKAIGSEIALRASQVSDPEYVFSAVSNAIGLDFNRATLYAIGFGFTVGSSLGLVIGICLQTPKQPSVLMRAIATTSYDGTDSIALLEDALVPKLFRPDQVLVEVKFASIDPLDLRISQGYGRTIRSIINKYNWNCHNELPVILGRDGSGIVVEIGSNVTNLEIGTPVYFCTDPFSPGTLAEYVLLDSRDVSPMPPSLGFESAATLPHCGAMAWEAVVEKAQLSNRNAHTKRVFVHCASTGCGWMVVQICAAFGCEEVTATAANRSKAATKTQGATTVLSLETGELDKEISHRHQYDIVFNTVGPIARSFCADMCAPDGQIVDAFVRPLRSDGFGTFFSSFYSLWVRVTHGIFRRDCWRNSYAGPALNDLSRLVERRLVRPFPEKTFTAEDVESAIAATEVAAGRVLVRLEPRRKNGYYPPSRS</sequence>
<dbReference type="Gene3D" id="3.90.180.10">
    <property type="entry name" value="Medium-chain alcohol dehydrogenases, catalytic domain"/>
    <property type="match status" value="1"/>
</dbReference>
<dbReference type="InterPro" id="IPR020843">
    <property type="entry name" value="ER"/>
</dbReference>
<dbReference type="Pfam" id="PF08240">
    <property type="entry name" value="ADH_N"/>
    <property type="match status" value="1"/>
</dbReference>
<reference evidence="3 4" key="1">
    <citation type="submission" date="2023-09" db="EMBL/GenBank/DDBJ databases">
        <title>Nesidiocoris tenuis whole genome shotgun sequence.</title>
        <authorList>
            <person name="Shibata T."/>
            <person name="Shimoda M."/>
            <person name="Kobayashi T."/>
            <person name="Uehara T."/>
        </authorList>
    </citation>
    <scope>NUCLEOTIDE SEQUENCE [LARGE SCALE GENOMIC DNA]</scope>
    <source>
        <strain evidence="3 4">Japan</strain>
    </source>
</reference>
<evidence type="ECO:0000313" key="4">
    <source>
        <dbReference type="Proteomes" id="UP001307889"/>
    </source>
</evidence>
<evidence type="ECO:0000256" key="1">
    <source>
        <dbReference type="SAM" id="Phobius"/>
    </source>
</evidence>
<dbReference type="Proteomes" id="UP001307889">
    <property type="component" value="Chromosome 14"/>
</dbReference>
<dbReference type="InterPro" id="IPR036291">
    <property type="entry name" value="NAD(P)-bd_dom_sf"/>
</dbReference>
<evidence type="ECO:0000313" key="3">
    <source>
        <dbReference type="EMBL" id="BET02782.1"/>
    </source>
</evidence>
<keyword evidence="1" id="KW-0472">Membrane</keyword>
<dbReference type="EMBL" id="AP028922">
    <property type="protein sequence ID" value="BET02782.1"/>
    <property type="molecule type" value="Genomic_DNA"/>
</dbReference>
<dbReference type="Gene3D" id="3.40.50.720">
    <property type="entry name" value="NAD(P)-binding Rossmann-like Domain"/>
    <property type="match status" value="1"/>
</dbReference>